<evidence type="ECO:0000256" key="6">
    <source>
        <dbReference type="ARBA" id="ARBA00022691"/>
    </source>
</evidence>
<evidence type="ECO:0000256" key="7">
    <source>
        <dbReference type="ARBA" id="ARBA00022694"/>
    </source>
</evidence>
<reference evidence="8 9" key="1">
    <citation type="submission" date="2013-07" db="EMBL/GenBank/DDBJ databases">
        <title>Comparative Genomic and Metabolomic Analysis of Twelve Strains of Pseudoalteromonas luteoviolacea.</title>
        <authorList>
            <person name="Vynne N.G."/>
            <person name="Mansson M."/>
            <person name="Gram L."/>
        </authorList>
    </citation>
    <scope>NUCLEOTIDE SEQUENCE [LARGE SCALE GENOMIC DNA]</scope>
    <source>
        <strain evidence="8 9">CPMOR-1</strain>
    </source>
</reference>
<dbReference type="SUPFAM" id="SSF53335">
    <property type="entry name" value="S-adenosyl-L-methionine-dependent methyltransferases"/>
    <property type="match status" value="1"/>
</dbReference>
<evidence type="ECO:0000313" key="8">
    <source>
        <dbReference type="EMBL" id="KZN66022.1"/>
    </source>
</evidence>
<dbReference type="AlphaFoldDB" id="A0A167MA45"/>
<name>A0A167MA45_9GAMM</name>
<dbReference type="EC" id="2.1.1.33" evidence="3"/>
<dbReference type="Pfam" id="PF02390">
    <property type="entry name" value="Methyltransf_4"/>
    <property type="match status" value="1"/>
</dbReference>
<keyword evidence="6" id="KW-0949">S-adenosyl-L-methionine</keyword>
<dbReference type="InterPro" id="IPR029063">
    <property type="entry name" value="SAM-dependent_MTases_sf"/>
</dbReference>
<evidence type="ECO:0000256" key="5">
    <source>
        <dbReference type="ARBA" id="ARBA00022679"/>
    </source>
</evidence>
<dbReference type="CDD" id="cd02440">
    <property type="entry name" value="AdoMet_MTases"/>
    <property type="match status" value="1"/>
</dbReference>
<comment type="function">
    <text evidence="2">Catalyzes the formation of N(7)-methylguanine at position 46 (m7G46) in tRNA.</text>
</comment>
<evidence type="ECO:0000256" key="3">
    <source>
        <dbReference type="ARBA" id="ARBA00011977"/>
    </source>
</evidence>
<gene>
    <name evidence="8" type="ORF">N473_10660</name>
</gene>
<dbReference type="PANTHER" id="PTHR23417:SF14">
    <property type="entry name" value="PENTACOTRIPEPTIDE-REPEAT REGION OF PRORP DOMAIN-CONTAINING PROTEIN"/>
    <property type="match status" value="1"/>
</dbReference>
<proteinExistence type="predicted"/>
<evidence type="ECO:0000256" key="2">
    <source>
        <dbReference type="ARBA" id="ARBA00003015"/>
    </source>
</evidence>
<sequence>MFTFQGFLSFTIYFALQAFKIASFKSNLTSNMADANSRSITTNQNGLHEKLDDIVLKHLNAEFKKPIAEHTLRAFNEVNEKVQAFSGPIVLDSCCGVGESTANLAQRHPDALVIGIDKSSHRLDKHDVEYKQDEHGQYILVQADLNDFWRLAYQANWQPSHHYLLYPNPWPKAKHIQRRWHGAAVFPFIVKLGGVLEVRSNWSTYVEEFSRALQLAGVKADCEAYDSEQAITPFERKYWASGQSSTRLVVTLPRV</sequence>
<dbReference type="Gene3D" id="3.40.50.150">
    <property type="entry name" value="Vaccinia Virus protein VP39"/>
    <property type="match status" value="1"/>
</dbReference>
<keyword evidence="7" id="KW-0819">tRNA processing</keyword>
<dbReference type="EMBL" id="AUYC01000014">
    <property type="protein sequence ID" value="KZN66022.1"/>
    <property type="molecule type" value="Genomic_DNA"/>
</dbReference>
<dbReference type="InterPro" id="IPR003358">
    <property type="entry name" value="tRNA_(Gua-N-7)_MeTrfase_Trmb"/>
</dbReference>
<accession>A0A167MA45</accession>
<comment type="caution">
    <text evidence="8">The sequence shown here is derived from an EMBL/GenBank/DDBJ whole genome shotgun (WGS) entry which is preliminary data.</text>
</comment>
<keyword evidence="5" id="KW-0808">Transferase</keyword>
<dbReference type="Proteomes" id="UP000076486">
    <property type="component" value="Unassembled WGS sequence"/>
</dbReference>
<evidence type="ECO:0000313" key="9">
    <source>
        <dbReference type="Proteomes" id="UP000076486"/>
    </source>
</evidence>
<dbReference type="GO" id="GO:0008176">
    <property type="term" value="F:tRNA (guanine(46)-N7)-methyltransferase activity"/>
    <property type="evidence" value="ECO:0007669"/>
    <property type="project" value="UniProtKB-EC"/>
</dbReference>
<comment type="catalytic activity">
    <reaction evidence="1">
        <text>guanosine(46) in tRNA + S-adenosyl-L-methionine = N(7)-methylguanosine(46) in tRNA + S-adenosyl-L-homocysteine</text>
        <dbReference type="Rhea" id="RHEA:42708"/>
        <dbReference type="Rhea" id="RHEA-COMP:10188"/>
        <dbReference type="Rhea" id="RHEA-COMP:10189"/>
        <dbReference type="ChEBI" id="CHEBI:57856"/>
        <dbReference type="ChEBI" id="CHEBI:59789"/>
        <dbReference type="ChEBI" id="CHEBI:74269"/>
        <dbReference type="ChEBI" id="CHEBI:74480"/>
        <dbReference type="EC" id="2.1.1.33"/>
    </reaction>
</comment>
<evidence type="ECO:0000256" key="1">
    <source>
        <dbReference type="ARBA" id="ARBA00000142"/>
    </source>
</evidence>
<keyword evidence="4" id="KW-0489">Methyltransferase</keyword>
<dbReference type="PATRIC" id="fig|1365248.3.peg.820"/>
<protein>
    <recommendedName>
        <fullName evidence="3">tRNA (guanine(46)-N(7))-methyltransferase</fullName>
        <ecNumber evidence="3">2.1.1.33</ecNumber>
    </recommendedName>
</protein>
<organism evidence="8 9">
    <name type="scientific">Pseudoalteromonas luteoviolacea CPMOR-1</name>
    <dbReference type="NCBI Taxonomy" id="1365248"/>
    <lineage>
        <taxon>Bacteria</taxon>
        <taxon>Pseudomonadati</taxon>
        <taxon>Pseudomonadota</taxon>
        <taxon>Gammaproteobacteria</taxon>
        <taxon>Alteromonadales</taxon>
        <taxon>Pseudoalteromonadaceae</taxon>
        <taxon>Pseudoalteromonas</taxon>
    </lineage>
</organism>
<dbReference type="GO" id="GO:0043527">
    <property type="term" value="C:tRNA methyltransferase complex"/>
    <property type="evidence" value="ECO:0007669"/>
    <property type="project" value="TreeGrafter"/>
</dbReference>
<dbReference type="PROSITE" id="PS51625">
    <property type="entry name" value="SAM_MT_TRMB"/>
    <property type="match status" value="1"/>
</dbReference>
<dbReference type="PANTHER" id="PTHR23417">
    <property type="entry name" value="3-DEOXY-D-MANNO-OCTULOSONIC-ACID TRANSFERASE/TRNA GUANINE-N 7 - -METHYLTRANSFERASE"/>
    <property type="match status" value="1"/>
</dbReference>
<evidence type="ECO:0000256" key="4">
    <source>
        <dbReference type="ARBA" id="ARBA00022603"/>
    </source>
</evidence>